<gene>
    <name evidence="1" type="ORF">MRATA1EN3_LOCUS1431</name>
</gene>
<protein>
    <submittedName>
        <fullName evidence="1">Uncharacterized protein</fullName>
    </submittedName>
</protein>
<name>A0ACB0DPM3_RANTA</name>
<evidence type="ECO:0000313" key="1">
    <source>
        <dbReference type="EMBL" id="CAI9690218.1"/>
    </source>
</evidence>
<accession>A0ACB0DPM3</accession>
<evidence type="ECO:0000313" key="2">
    <source>
        <dbReference type="Proteomes" id="UP001162501"/>
    </source>
</evidence>
<dbReference type="EMBL" id="OX596085">
    <property type="protein sequence ID" value="CAI9690218.1"/>
    <property type="molecule type" value="Genomic_DNA"/>
</dbReference>
<sequence length="81" mass="9231">MHHDDQGQRPGPLLLATHRAGFLGQRLCCGSTQRCRVSPRITRLDPRVTCQLAHCYGVLGCRLLPVKSRFLIVRRDSDTYR</sequence>
<proteinExistence type="predicted"/>
<reference evidence="1" key="1">
    <citation type="submission" date="2023-05" db="EMBL/GenBank/DDBJ databases">
        <authorList>
            <consortium name="ELIXIR-Norway"/>
        </authorList>
    </citation>
    <scope>NUCLEOTIDE SEQUENCE</scope>
</reference>
<dbReference type="Proteomes" id="UP001162501">
    <property type="component" value="Chromosome 1"/>
</dbReference>
<organism evidence="1 2">
    <name type="scientific">Rangifer tarandus platyrhynchus</name>
    <name type="common">Svalbard reindeer</name>
    <dbReference type="NCBI Taxonomy" id="3082113"/>
    <lineage>
        <taxon>Eukaryota</taxon>
        <taxon>Metazoa</taxon>
        <taxon>Chordata</taxon>
        <taxon>Craniata</taxon>
        <taxon>Vertebrata</taxon>
        <taxon>Euteleostomi</taxon>
        <taxon>Mammalia</taxon>
        <taxon>Eutheria</taxon>
        <taxon>Laurasiatheria</taxon>
        <taxon>Artiodactyla</taxon>
        <taxon>Ruminantia</taxon>
        <taxon>Pecora</taxon>
        <taxon>Cervidae</taxon>
        <taxon>Odocoileinae</taxon>
        <taxon>Rangifer</taxon>
    </lineage>
</organism>